<dbReference type="VEuPathDB" id="VectorBase:CPIJ006976"/>
<gene>
    <name evidence="2" type="primary">6039411</name>
    <name evidence="1" type="ORF">CpipJ_CPIJ006976</name>
</gene>
<dbReference type="InParanoid" id="B0WJY9"/>
<dbReference type="EMBL" id="DS231965">
    <property type="protein sequence ID" value="EDS29519.1"/>
    <property type="molecule type" value="Genomic_DNA"/>
</dbReference>
<evidence type="ECO:0000313" key="2">
    <source>
        <dbReference type="EnsemblMetazoa" id="CPIJ006976-PA"/>
    </source>
</evidence>
<name>B0WJY9_CULQU</name>
<dbReference type="PANTHER" id="PTHR23278:SF19">
    <property type="entry name" value="OBSCURIN"/>
    <property type="match status" value="1"/>
</dbReference>
<reference evidence="2" key="2">
    <citation type="submission" date="2021-02" db="UniProtKB">
        <authorList>
            <consortium name="EnsemblMetazoa"/>
        </authorList>
    </citation>
    <scope>IDENTIFICATION</scope>
    <source>
        <strain evidence="2">JHB</strain>
    </source>
</reference>
<evidence type="ECO:0000313" key="3">
    <source>
        <dbReference type="Proteomes" id="UP000002320"/>
    </source>
</evidence>
<sequence>MCWADNAVGQQREPCVFHLIAAGKPEMPYNCSLTNQTSNSLEVDCAEAISWNPKAYKSTYTLDPARPRPHCINLSRKPCETLEKIEFGTAHLYRKHVPVHQQRACRQSRAGLSSYYATKNIHLPNWFVIRDATSRFPRPQKRASELERKRTCSSHRQRCTCLFHKIIDLTVSTAGCSSNEPGGPVSPPTADHSEVVPDRCCVTSAGDPIGERSGLLVHHIDSETLGLNSFGHYD</sequence>
<dbReference type="Proteomes" id="UP000002320">
    <property type="component" value="Unassembled WGS sequence"/>
</dbReference>
<keyword evidence="3" id="KW-1185">Reference proteome</keyword>
<dbReference type="AlphaFoldDB" id="B0WJY9"/>
<reference evidence="1" key="1">
    <citation type="submission" date="2007-03" db="EMBL/GenBank/DDBJ databases">
        <title>Annotation of Culex pipiens quinquefasciatus.</title>
        <authorList>
            <consortium name="The Broad Institute Genome Sequencing Platform"/>
            <person name="Atkinson P.W."/>
            <person name="Hemingway J."/>
            <person name="Christensen B.M."/>
            <person name="Higgs S."/>
            <person name="Kodira C."/>
            <person name="Hannick L."/>
            <person name="Megy K."/>
            <person name="O'Leary S."/>
            <person name="Pearson M."/>
            <person name="Haas B.J."/>
            <person name="Mauceli E."/>
            <person name="Wortman J.R."/>
            <person name="Lee N.H."/>
            <person name="Guigo R."/>
            <person name="Stanke M."/>
            <person name="Alvarado L."/>
            <person name="Amedeo P."/>
            <person name="Antoine C.H."/>
            <person name="Arensburger P."/>
            <person name="Bidwell S.L."/>
            <person name="Crawford M."/>
            <person name="Camaro F."/>
            <person name="Devon K."/>
            <person name="Engels R."/>
            <person name="Hammond M."/>
            <person name="Howarth C."/>
            <person name="Koehrsen M."/>
            <person name="Lawson D."/>
            <person name="Montgomery P."/>
            <person name="Nene V."/>
            <person name="Nusbaum C."/>
            <person name="Puiu D."/>
            <person name="Romero-Severson J."/>
            <person name="Severson D.W."/>
            <person name="Shumway M."/>
            <person name="Sisk P."/>
            <person name="Stolte C."/>
            <person name="Zeng Q."/>
            <person name="Eisenstadt E."/>
            <person name="Fraser-Liggett C."/>
            <person name="Strausberg R."/>
            <person name="Galagan J."/>
            <person name="Birren B."/>
            <person name="Collins F.H."/>
        </authorList>
    </citation>
    <scope>NUCLEOTIDE SEQUENCE [LARGE SCALE GENOMIC DNA]</scope>
    <source>
        <strain evidence="1">JHB</strain>
    </source>
</reference>
<accession>B0WJY9</accession>
<organism>
    <name type="scientific">Culex quinquefasciatus</name>
    <name type="common">Southern house mosquito</name>
    <name type="synonym">Culex pungens</name>
    <dbReference type="NCBI Taxonomy" id="7176"/>
    <lineage>
        <taxon>Eukaryota</taxon>
        <taxon>Metazoa</taxon>
        <taxon>Ecdysozoa</taxon>
        <taxon>Arthropoda</taxon>
        <taxon>Hexapoda</taxon>
        <taxon>Insecta</taxon>
        <taxon>Pterygota</taxon>
        <taxon>Neoptera</taxon>
        <taxon>Endopterygota</taxon>
        <taxon>Diptera</taxon>
        <taxon>Nematocera</taxon>
        <taxon>Culicoidea</taxon>
        <taxon>Culicidae</taxon>
        <taxon>Culicinae</taxon>
        <taxon>Culicini</taxon>
        <taxon>Culex</taxon>
        <taxon>Culex</taxon>
    </lineage>
</organism>
<evidence type="ECO:0000313" key="1">
    <source>
        <dbReference type="EMBL" id="EDS29519.1"/>
    </source>
</evidence>
<dbReference type="STRING" id="7176.B0WJY9"/>
<proteinExistence type="predicted"/>
<dbReference type="KEGG" id="cqu:CpipJ_CPIJ006976"/>
<dbReference type="EnsemblMetazoa" id="CPIJ006976-RA">
    <property type="protein sequence ID" value="CPIJ006976-PA"/>
    <property type="gene ID" value="CPIJ006976"/>
</dbReference>
<dbReference type="PANTHER" id="PTHR23278">
    <property type="entry name" value="SIDESTEP PROTEIN"/>
    <property type="match status" value="1"/>
</dbReference>
<protein>
    <submittedName>
        <fullName evidence="1 2">Uncharacterized protein</fullName>
    </submittedName>
</protein>
<dbReference type="HOGENOM" id="CLU_1186049_0_0_1"/>